<feature type="region of interest" description="Disordered" evidence="2">
    <location>
        <begin position="809"/>
        <end position="834"/>
    </location>
</feature>
<feature type="compositionally biased region" description="Polar residues" evidence="2">
    <location>
        <begin position="394"/>
        <end position="403"/>
    </location>
</feature>
<feature type="region of interest" description="Disordered" evidence="2">
    <location>
        <begin position="50"/>
        <end position="104"/>
    </location>
</feature>
<proteinExistence type="predicted"/>
<feature type="compositionally biased region" description="Polar residues" evidence="2">
    <location>
        <begin position="291"/>
        <end position="322"/>
    </location>
</feature>
<organism evidence="3 4">
    <name type="scientific">Epichloe bromicola</name>
    <dbReference type="NCBI Taxonomy" id="79588"/>
    <lineage>
        <taxon>Eukaryota</taxon>
        <taxon>Fungi</taxon>
        <taxon>Dikarya</taxon>
        <taxon>Ascomycota</taxon>
        <taxon>Pezizomycotina</taxon>
        <taxon>Sordariomycetes</taxon>
        <taxon>Hypocreomycetidae</taxon>
        <taxon>Hypocreales</taxon>
        <taxon>Clavicipitaceae</taxon>
        <taxon>Epichloe</taxon>
    </lineage>
</organism>
<gene>
    <name evidence="3" type="primary">g1150</name>
    <name evidence="3" type="ORF">EsDP_00001150</name>
</gene>
<feature type="region of interest" description="Disordered" evidence="2">
    <location>
        <begin position="291"/>
        <end position="356"/>
    </location>
</feature>
<feature type="compositionally biased region" description="Polar residues" evidence="2">
    <location>
        <begin position="178"/>
        <end position="193"/>
    </location>
</feature>
<feature type="compositionally biased region" description="Polar residues" evidence="2">
    <location>
        <begin position="81"/>
        <end position="95"/>
    </location>
</feature>
<feature type="coiled-coil region" evidence="1">
    <location>
        <begin position="105"/>
        <end position="134"/>
    </location>
</feature>
<dbReference type="EMBL" id="BAAFGZ010000024">
    <property type="protein sequence ID" value="GAB0132722.1"/>
    <property type="molecule type" value="Genomic_DNA"/>
</dbReference>
<evidence type="ECO:0000313" key="3">
    <source>
        <dbReference type="EMBL" id="GAB0132722.1"/>
    </source>
</evidence>
<evidence type="ECO:0000313" key="4">
    <source>
        <dbReference type="Proteomes" id="UP001562357"/>
    </source>
</evidence>
<accession>A0ABQ0CH02</accession>
<evidence type="ECO:0000256" key="2">
    <source>
        <dbReference type="SAM" id="MobiDB-lite"/>
    </source>
</evidence>
<dbReference type="Proteomes" id="UP001562357">
    <property type="component" value="Unassembled WGS sequence"/>
</dbReference>
<feature type="compositionally biased region" description="Low complexity" evidence="2">
    <location>
        <begin position="51"/>
        <end position="63"/>
    </location>
</feature>
<reference evidence="4" key="1">
    <citation type="submission" date="2024-06" db="EMBL/GenBank/DDBJ databases">
        <title>Draft Genome Sequences of Epichloe bromicola Strains Isolated from Elymus ciliaris.</title>
        <authorList>
            <consortium name="Epichloe bromicola genome sequencing consortium"/>
            <person name="Miura A."/>
            <person name="Imano S."/>
            <person name="Ashida A."/>
            <person name="Sato I."/>
            <person name="Chiba S."/>
            <person name="Tanaka A."/>
            <person name="Camagna M."/>
            <person name="Takemoto D."/>
        </authorList>
    </citation>
    <scope>NUCLEOTIDE SEQUENCE [LARGE SCALE GENOMIC DNA]</scope>
    <source>
        <strain evidence="4">DP</strain>
    </source>
</reference>
<sequence>MAQAVPAASPLPSGGLGLAKLSEREAFELRQYEKIIQIRDAIISGKHPTISLHRSSNASSDSSIPPRRNVSPSKAPRQRQDNNGSASIVPSQPEATAQPELNPIVLEESDQLAKAELQIQRQRLERALKDEAGQRHVEKTGYAEPSSELDLSDVLAKALVIVQATAAPAADGEKLNANAESTTDSFDESTFYSSRHDTPESHLVSHIRNSSEDVQATDVHPQHEESSQQPGKQPQPPSGPAADSVKVAHPPPTAERSDLSAAANATLASHMSIVPGLNNYVQATGITKDPTQTVSGVGSQSNAPTQGDSRTSKSQMPMSNVQVPRDRCYETHPPSPLVRNHNTLQPIAPQPTHPSSVSALAATSSIVHGASHAAGYRSAVATPAQVAALRTEQHVVTSPDSSSQGGKKKDKKKKRKADKQGGIGTESVSFVKQEPRSPSPLNAPSYIRPSKRARHTQDQSAALEYEPRYDPASARDAGAQYVSRSVRDHAIPIGHATTATYQRPYGSAATGDPRYGSGRYYEEQVIASEGPWHHDGRPMNHTTHYLGRPAPASGPVSQVVLAESRPMSSRPYRELQDGSRMIAHPDGETFVAPPRPAPARILVDAYGREYVEPSHRPSSRLSVASPSRHGDHEVVYERLPPRAVSRHPVPGFYENGGVIYTAPPQAYALPRRIVTQPEYTTRDYRDLRPREFSSRPLPAQGEFVQVLAPNERRYGEDGYGTRPTSVRPVDSVHYQMPPDYGRVHSVRPELPVAAEYRASVHPDSRREILQPYMRDYRHAPAQEPAMQRAYSVCPPDPPQSGQLRGVDESAFVERPSGATQEMVYADDGRREYYR</sequence>
<name>A0ABQ0CH02_9HYPO</name>
<keyword evidence="1" id="KW-0175">Coiled coil</keyword>
<evidence type="ECO:0000256" key="1">
    <source>
        <dbReference type="SAM" id="Coils"/>
    </source>
</evidence>
<keyword evidence="4" id="KW-1185">Reference proteome</keyword>
<protein>
    <submittedName>
        <fullName evidence="3">Uncharacterized protein</fullName>
    </submittedName>
</protein>
<feature type="compositionally biased region" description="Basic residues" evidence="2">
    <location>
        <begin position="406"/>
        <end position="417"/>
    </location>
</feature>
<feature type="region of interest" description="Disordered" evidence="2">
    <location>
        <begin position="390"/>
        <end position="466"/>
    </location>
</feature>
<comment type="caution">
    <text evidence="3">The sequence shown here is derived from an EMBL/GenBank/DDBJ whole genome shotgun (WGS) entry which is preliminary data.</text>
</comment>
<feature type="region of interest" description="Disordered" evidence="2">
    <location>
        <begin position="167"/>
        <end position="259"/>
    </location>
</feature>